<dbReference type="InterPro" id="IPR015404">
    <property type="entry name" value="Vps5_C"/>
</dbReference>
<name>A0A833R788_9POAL</name>
<dbReference type="PANTHER" id="PTHR46757">
    <property type="entry name" value="SORTING NEXIN-RELATED"/>
    <property type="match status" value="1"/>
</dbReference>
<dbReference type="InterPro" id="IPR044279">
    <property type="entry name" value="SNX2A/B"/>
</dbReference>
<evidence type="ECO:0000256" key="1">
    <source>
        <dbReference type="SAM" id="Coils"/>
    </source>
</evidence>
<keyword evidence="1" id="KW-0175">Coiled coil</keyword>
<organism evidence="4 5">
    <name type="scientific">Carex littledalei</name>
    <dbReference type="NCBI Taxonomy" id="544730"/>
    <lineage>
        <taxon>Eukaryota</taxon>
        <taxon>Viridiplantae</taxon>
        <taxon>Streptophyta</taxon>
        <taxon>Embryophyta</taxon>
        <taxon>Tracheophyta</taxon>
        <taxon>Spermatophyta</taxon>
        <taxon>Magnoliopsida</taxon>
        <taxon>Liliopsida</taxon>
        <taxon>Poales</taxon>
        <taxon>Cyperaceae</taxon>
        <taxon>Cyperoideae</taxon>
        <taxon>Cariceae</taxon>
        <taxon>Carex</taxon>
        <taxon>Carex subgen. Euthyceras</taxon>
    </lineage>
</organism>
<gene>
    <name evidence="4" type="ORF">FCM35_KLT03958</name>
</gene>
<evidence type="ECO:0000313" key="5">
    <source>
        <dbReference type="Proteomes" id="UP000623129"/>
    </source>
</evidence>
<keyword evidence="5" id="KW-1185">Reference proteome</keyword>
<dbReference type="PANTHER" id="PTHR46757:SF2">
    <property type="entry name" value="OS05G0346100 PROTEIN"/>
    <property type="match status" value="1"/>
</dbReference>
<dbReference type="Gene3D" id="3.30.1520.10">
    <property type="entry name" value="Phox-like domain"/>
    <property type="match status" value="1"/>
</dbReference>
<dbReference type="GO" id="GO:0016020">
    <property type="term" value="C:membrane"/>
    <property type="evidence" value="ECO:0007669"/>
    <property type="project" value="UniProtKB-ARBA"/>
</dbReference>
<dbReference type="InterPro" id="IPR027267">
    <property type="entry name" value="AH/BAR_dom_sf"/>
</dbReference>
<evidence type="ECO:0000313" key="4">
    <source>
        <dbReference type="EMBL" id="KAF3330604.1"/>
    </source>
</evidence>
<dbReference type="SUPFAM" id="SSF103657">
    <property type="entry name" value="BAR/IMD domain-like"/>
    <property type="match status" value="1"/>
</dbReference>
<comment type="caution">
    <text evidence="4">The sequence shown here is derived from an EMBL/GenBank/DDBJ whole genome shotgun (WGS) entry which is preliminary data.</text>
</comment>
<dbReference type="Pfam" id="PF09325">
    <property type="entry name" value="Vps5"/>
    <property type="match status" value="1"/>
</dbReference>
<dbReference type="Gene3D" id="1.20.1270.60">
    <property type="entry name" value="Arfaptin homology (AH) domain/BAR domain"/>
    <property type="match status" value="1"/>
</dbReference>
<dbReference type="AlphaFoldDB" id="A0A833R788"/>
<feature type="region of interest" description="Disordered" evidence="2">
    <location>
        <begin position="219"/>
        <end position="246"/>
    </location>
</feature>
<dbReference type="OrthoDB" id="271164at2759"/>
<dbReference type="CDD" id="cd07596">
    <property type="entry name" value="BAR_SNX"/>
    <property type="match status" value="1"/>
</dbReference>
<accession>A0A833R788</accession>
<feature type="region of interest" description="Disordered" evidence="2">
    <location>
        <begin position="1"/>
        <end position="93"/>
    </location>
</feature>
<sequence length="531" mass="59331">MMAAESPLSLSPSQVREDLESLNLDDDEDEQTSTSSLFAPRLISATRSELNGGDPLLNPPLSPSPPSSPGPSTGSFSSPSSSPIFKPQKIQNGGSERLGLEFTRIAVTDPLKEIDPNPSLAGSSTYVSYLITAKSVNDGREFRVRRRFRDVVTLADRLAESYRGYFIPARPDKSVVEGQVMQRHEFVEQRRTSLEKYLRRLAAHPIVGRSEELRTFLRAPSAAASHSQTDNEVDSEDGLPVPSRPQVVRDGLVGSVPIKGGRDFFGMFSNIKQTVVNGWVGGGLVAASRVLEEDKEFLVKKAKVLDLAQQLTTISQQAEALVKAQQDMGETMGEMGMTFIKLSKFETEQSKWESQTLRADVTRQFALTVVKVSRLQRALNSQTVTHLDTLHEYLGLMIPINNAFSDRANALNTVQTLSGDILSLNARLDKLEATSVKVFGQDRMKTSKIEELRETIRFTEDAKNNAIRQYERIKENNKSEMQRIEKERRSDFVAMLKGFVNSQVGYSQRMAVEWEKLADETKQYVRHQVLQ</sequence>
<feature type="domain" description="PX" evidence="3">
    <location>
        <begin position="107"/>
        <end position="224"/>
    </location>
</feature>
<dbReference type="Proteomes" id="UP000623129">
    <property type="component" value="Unassembled WGS sequence"/>
</dbReference>
<dbReference type="GO" id="GO:0005768">
    <property type="term" value="C:endosome"/>
    <property type="evidence" value="ECO:0007669"/>
    <property type="project" value="UniProtKB-ARBA"/>
</dbReference>
<dbReference type="EMBL" id="SWLB01000013">
    <property type="protein sequence ID" value="KAF3330604.1"/>
    <property type="molecule type" value="Genomic_DNA"/>
</dbReference>
<dbReference type="SUPFAM" id="SSF64268">
    <property type="entry name" value="PX domain"/>
    <property type="match status" value="1"/>
</dbReference>
<feature type="coiled-coil region" evidence="1">
    <location>
        <begin position="414"/>
        <end position="490"/>
    </location>
</feature>
<protein>
    <submittedName>
        <fullName evidence="4">Sorting nexin 2B-like protein</fullName>
    </submittedName>
</protein>
<dbReference type="InterPro" id="IPR036871">
    <property type="entry name" value="PX_dom_sf"/>
</dbReference>
<dbReference type="SMART" id="SM00312">
    <property type="entry name" value="PX"/>
    <property type="match status" value="1"/>
</dbReference>
<evidence type="ECO:0000256" key="2">
    <source>
        <dbReference type="SAM" id="MobiDB-lite"/>
    </source>
</evidence>
<feature type="compositionally biased region" description="Pro residues" evidence="2">
    <location>
        <begin position="57"/>
        <end position="69"/>
    </location>
</feature>
<dbReference type="Pfam" id="PF00787">
    <property type="entry name" value="PX"/>
    <property type="match status" value="1"/>
</dbReference>
<evidence type="ECO:0000259" key="3">
    <source>
        <dbReference type="PROSITE" id="PS50195"/>
    </source>
</evidence>
<dbReference type="InterPro" id="IPR001683">
    <property type="entry name" value="PX_dom"/>
</dbReference>
<reference evidence="4" key="1">
    <citation type="submission" date="2020-01" db="EMBL/GenBank/DDBJ databases">
        <title>Genome sequence of Kobresia littledalei, the first chromosome-level genome in the family Cyperaceae.</title>
        <authorList>
            <person name="Qu G."/>
        </authorList>
    </citation>
    <scope>NUCLEOTIDE SEQUENCE</scope>
    <source>
        <strain evidence="4">C.B.Clarke</strain>
        <tissue evidence="4">Leaf</tissue>
    </source>
</reference>
<dbReference type="PROSITE" id="PS50195">
    <property type="entry name" value="PX"/>
    <property type="match status" value="1"/>
</dbReference>
<dbReference type="GO" id="GO:0035091">
    <property type="term" value="F:phosphatidylinositol binding"/>
    <property type="evidence" value="ECO:0007669"/>
    <property type="project" value="InterPro"/>
</dbReference>
<proteinExistence type="predicted"/>
<feature type="compositionally biased region" description="Low complexity" evidence="2">
    <location>
        <begin position="70"/>
        <end position="83"/>
    </location>
</feature>